<keyword evidence="2" id="KW-1133">Transmembrane helix</keyword>
<organism evidence="3 4">
    <name type="scientific">Savagea faecisuis</name>
    <dbReference type="NCBI Taxonomy" id="1274803"/>
    <lineage>
        <taxon>Bacteria</taxon>
        <taxon>Bacillati</taxon>
        <taxon>Bacillota</taxon>
        <taxon>Bacilli</taxon>
        <taxon>Bacillales</taxon>
        <taxon>Caryophanaceae</taxon>
        <taxon>Savagea</taxon>
    </lineage>
</organism>
<keyword evidence="2" id="KW-0812">Transmembrane</keyword>
<name>A0ABW3GU26_9BACL</name>
<dbReference type="PANTHER" id="PTHR40027">
    <property type="entry name" value="CELL DIVISION PROTEIN DIVIC"/>
    <property type="match status" value="1"/>
</dbReference>
<evidence type="ECO:0000256" key="1">
    <source>
        <dbReference type="SAM" id="Coils"/>
    </source>
</evidence>
<keyword evidence="4" id="KW-1185">Reference proteome</keyword>
<dbReference type="Proteomes" id="UP001596976">
    <property type="component" value="Unassembled WGS sequence"/>
</dbReference>
<comment type="caution">
    <text evidence="3">The sequence shown here is derived from an EMBL/GenBank/DDBJ whole genome shotgun (WGS) entry which is preliminary data.</text>
</comment>
<protein>
    <submittedName>
        <fullName evidence="3">Septum formation initiator family protein</fullName>
    </submittedName>
</protein>
<keyword evidence="2" id="KW-0472">Membrane</keyword>
<evidence type="ECO:0000256" key="2">
    <source>
        <dbReference type="SAM" id="Phobius"/>
    </source>
</evidence>
<gene>
    <name evidence="3" type="ORF">ACFQ0V_01955</name>
</gene>
<reference evidence="4" key="1">
    <citation type="journal article" date="2019" name="Int. J. Syst. Evol. Microbiol.">
        <title>The Global Catalogue of Microorganisms (GCM) 10K type strain sequencing project: providing services to taxonomists for standard genome sequencing and annotation.</title>
        <authorList>
            <consortium name="The Broad Institute Genomics Platform"/>
            <consortium name="The Broad Institute Genome Sequencing Center for Infectious Disease"/>
            <person name="Wu L."/>
            <person name="Ma J."/>
        </authorList>
    </citation>
    <scope>NUCLEOTIDE SEQUENCE [LARGE SCALE GENOMIC DNA]</scope>
    <source>
        <strain evidence="4">CCUG 63563</strain>
    </source>
</reference>
<dbReference type="RefSeq" id="WP_381009100.1">
    <property type="nucleotide sequence ID" value="NZ_JBHTJF010000008.1"/>
</dbReference>
<feature type="transmembrane region" description="Helical" evidence="2">
    <location>
        <begin position="36"/>
        <end position="55"/>
    </location>
</feature>
<feature type="coiled-coil region" evidence="1">
    <location>
        <begin position="61"/>
        <end position="95"/>
    </location>
</feature>
<accession>A0ABW3GU26</accession>
<dbReference type="EMBL" id="JBHTJF010000008">
    <property type="protein sequence ID" value="MFD0942533.1"/>
    <property type="molecule type" value="Genomic_DNA"/>
</dbReference>
<dbReference type="PANTHER" id="PTHR40027:SF1">
    <property type="entry name" value="CELL DIVISION PROTEIN DIVIC"/>
    <property type="match status" value="1"/>
</dbReference>
<sequence>MRDEQTVHFQSEEQEEAYNKKRKWRLQQKKRLRRRFFFYACIASITFITIFSIYLKQGKAQERYLADKAELTIELEKVQQEQKQLKAELERLDDDEYIEKLARQQYLIGKEGEVIFSLPEKEKKQQKE</sequence>
<dbReference type="InterPro" id="IPR039076">
    <property type="entry name" value="DivIC"/>
</dbReference>
<keyword evidence="1" id="KW-0175">Coiled coil</keyword>
<evidence type="ECO:0000313" key="4">
    <source>
        <dbReference type="Proteomes" id="UP001596976"/>
    </source>
</evidence>
<dbReference type="InterPro" id="IPR007060">
    <property type="entry name" value="FtsL/DivIC"/>
</dbReference>
<proteinExistence type="predicted"/>
<evidence type="ECO:0000313" key="3">
    <source>
        <dbReference type="EMBL" id="MFD0942533.1"/>
    </source>
</evidence>
<dbReference type="Pfam" id="PF04977">
    <property type="entry name" value="DivIC"/>
    <property type="match status" value="1"/>
</dbReference>